<sequence length="181" mass="20641">MRKCWIQAYSPYRHANRCYVIVLAPSINYAMPNAYILEYYSHVGHREVTALTTKLIRCAYYGNPETLSSHTSLKNVPRYTYARVRAIEAITVSGDGNSRCIPSLYKGLPRILNPYTEWRGSTAHFPISCWLREPREATQPQTISNARTLTCTLGQSMTPSRLAGPDSPDVMHLEQWQDLSR</sequence>
<organism evidence="1 2">
    <name type="scientific">Sporormia fimetaria CBS 119925</name>
    <dbReference type="NCBI Taxonomy" id="1340428"/>
    <lineage>
        <taxon>Eukaryota</taxon>
        <taxon>Fungi</taxon>
        <taxon>Dikarya</taxon>
        <taxon>Ascomycota</taxon>
        <taxon>Pezizomycotina</taxon>
        <taxon>Dothideomycetes</taxon>
        <taxon>Pleosporomycetidae</taxon>
        <taxon>Pleosporales</taxon>
        <taxon>Sporormiaceae</taxon>
        <taxon>Sporormia</taxon>
    </lineage>
</organism>
<dbReference type="AlphaFoldDB" id="A0A6A6UXY0"/>
<proteinExistence type="predicted"/>
<accession>A0A6A6UXY0</accession>
<gene>
    <name evidence="1" type="ORF">M011DRAFT_292305</name>
</gene>
<reference evidence="1" key="1">
    <citation type="journal article" date="2020" name="Stud. Mycol.">
        <title>101 Dothideomycetes genomes: a test case for predicting lifestyles and emergence of pathogens.</title>
        <authorList>
            <person name="Haridas S."/>
            <person name="Albert R."/>
            <person name="Binder M."/>
            <person name="Bloem J."/>
            <person name="Labutti K."/>
            <person name="Salamov A."/>
            <person name="Andreopoulos B."/>
            <person name="Baker S."/>
            <person name="Barry K."/>
            <person name="Bills G."/>
            <person name="Bluhm B."/>
            <person name="Cannon C."/>
            <person name="Castanera R."/>
            <person name="Culley D."/>
            <person name="Daum C."/>
            <person name="Ezra D."/>
            <person name="Gonzalez J."/>
            <person name="Henrissat B."/>
            <person name="Kuo A."/>
            <person name="Liang C."/>
            <person name="Lipzen A."/>
            <person name="Lutzoni F."/>
            <person name="Magnuson J."/>
            <person name="Mondo S."/>
            <person name="Nolan M."/>
            <person name="Ohm R."/>
            <person name="Pangilinan J."/>
            <person name="Park H.-J."/>
            <person name="Ramirez L."/>
            <person name="Alfaro M."/>
            <person name="Sun H."/>
            <person name="Tritt A."/>
            <person name="Yoshinaga Y."/>
            <person name="Zwiers L.-H."/>
            <person name="Turgeon B."/>
            <person name="Goodwin S."/>
            <person name="Spatafora J."/>
            <person name="Crous P."/>
            <person name="Grigoriev I."/>
        </authorList>
    </citation>
    <scope>NUCLEOTIDE SEQUENCE</scope>
    <source>
        <strain evidence="1">CBS 119925</strain>
    </source>
</reference>
<evidence type="ECO:0000313" key="2">
    <source>
        <dbReference type="Proteomes" id="UP000799440"/>
    </source>
</evidence>
<keyword evidence="2" id="KW-1185">Reference proteome</keyword>
<evidence type="ECO:0000313" key="1">
    <source>
        <dbReference type="EMBL" id="KAF2742260.1"/>
    </source>
</evidence>
<name>A0A6A6UXY0_9PLEO</name>
<protein>
    <submittedName>
        <fullName evidence="1">Uncharacterized protein</fullName>
    </submittedName>
</protein>
<dbReference type="EMBL" id="MU006612">
    <property type="protein sequence ID" value="KAF2742260.1"/>
    <property type="molecule type" value="Genomic_DNA"/>
</dbReference>
<dbReference type="Proteomes" id="UP000799440">
    <property type="component" value="Unassembled WGS sequence"/>
</dbReference>